<feature type="domain" description="FAD-binding FR-type" evidence="7">
    <location>
        <begin position="203"/>
        <end position="316"/>
    </location>
</feature>
<gene>
    <name evidence="8" type="ORF">IV203_026011</name>
</gene>
<dbReference type="GO" id="GO:0071949">
    <property type="term" value="F:FAD binding"/>
    <property type="evidence" value="ECO:0007669"/>
    <property type="project" value="TreeGrafter"/>
</dbReference>
<evidence type="ECO:0000256" key="1">
    <source>
        <dbReference type="ARBA" id="ARBA00022617"/>
    </source>
</evidence>
<evidence type="ECO:0000256" key="3">
    <source>
        <dbReference type="ARBA" id="ARBA00023004"/>
    </source>
</evidence>
<comment type="similarity">
    <text evidence="4">Belongs to the globin family.</text>
</comment>
<dbReference type="InterPro" id="IPR001433">
    <property type="entry name" value="OxRdtase_FAD/NAD-bd"/>
</dbReference>
<dbReference type="InterPro" id="IPR017927">
    <property type="entry name" value="FAD-bd_FR_type"/>
</dbReference>
<organism evidence="8 9">
    <name type="scientific">Nitzschia inconspicua</name>
    <dbReference type="NCBI Taxonomy" id="303405"/>
    <lineage>
        <taxon>Eukaryota</taxon>
        <taxon>Sar</taxon>
        <taxon>Stramenopiles</taxon>
        <taxon>Ochrophyta</taxon>
        <taxon>Bacillariophyta</taxon>
        <taxon>Bacillariophyceae</taxon>
        <taxon>Bacillariophycidae</taxon>
        <taxon>Bacillariales</taxon>
        <taxon>Bacillariaceae</taxon>
        <taxon>Nitzschia</taxon>
    </lineage>
</organism>
<accession>A0A9K3PX58</accession>
<dbReference type="GO" id="GO:0008941">
    <property type="term" value="F:nitric oxide dioxygenase NAD(P)H activity"/>
    <property type="evidence" value="ECO:0007669"/>
    <property type="project" value="TreeGrafter"/>
</dbReference>
<dbReference type="GO" id="GO:0046210">
    <property type="term" value="P:nitric oxide catabolic process"/>
    <property type="evidence" value="ECO:0007669"/>
    <property type="project" value="TreeGrafter"/>
</dbReference>
<evidence type="ECO:0000256" key="2">
    <source>
        <dbReference type="ARBA" id="ARBA00022723"/>
    </source>
</evidence>
<dbReference type="PROSITE" id="PS51384">
    <property type="entry name" value="FAD_FR"/>
    <property type="match status" value="1"/>
</dbReference>
<keyword evidence="1 4" id="KW-0349">Heme</keyword>
<keyword evidence="3" id="KW-0408">Iron</keyword>
<reference evidence="8" key="2">
    <citation type="submission" date="2021-04" db="EMBL/GenBank/DDBJ databases">
        <authorList>
            <person name="Podell S."/>
        </authorList>
    </citation>
    <scope>NUCLEOTIDE SEQUENCE</scope>
    <source>
        <strain evidence="8">Hildebrandi</strain>
    </source>
</reference>
<dbReference type="OrthoDB" id="436496at2759"/>
<comment type="caution">
    <text evidence="8">The sequence shown here is derived from an EMBL/GenBank/DDBJ whole genome shotgun (WGS) entry which is preliminary data.</text>
</comment>
<evidence type="ECO:0000256" key="4">
    <source>
        <dbReference type="RuleBase" id="RU000356"/>
    </source>
</evidence>
<keyword evidence="8" id="KW-0223">Dioxygenase</keyword>
<evidence type="ECO:0000313" key="8">
    <source>
        <dbReference type="EMBL" id="KAG7362651.1"/>
    </source>
</evidence>
<dbReference type="GO" id="GO:0071500">
    <property type="term" value="P:cellular response to nitrosative stress"/>
    <property type="evidence" value="ECO:0007669"/>
    <property type="project" value="TreeGrafter"/>
</dbReference>
<dbReference type="GO" id="GO:0046872">
    <property type="term" value="F:metal ion binding"/>
    <property type="evidence" value="ECO:0007669"/>
    <property type="project" value="UniProtKB-KW"/>
</dbReference>
<evidence type="ECO:0000259" key="7">
    <source>
        <dbReference type="PROSITE" id="PS51384"/>
    </source>
</evidence>
<proteinExistence type="inferred from homology"/>
<evidence type="ECO:0000256" key="5">
    <source>
        <dbReference type="SAM" id="MobiDB-lite"/>
    </source>
</evidence>
<dbReference type="InterPro" id="IPR000971">
    <property type="entry name" value="Globin"/>
</dbReference>
<reference evidence="8" key="1">
    <citation type="journal article" date="2021" name="Sci. Rep.">
        <title>Diploid genomic architecture of Nitzschia inconspicua, an elite biomass production diatom.</title>
        <authorList>
            <person name="Oliver A."/>
            <person name="Podell S."/>
            <person name="Pinowska A."/>
            <person name="Traller J.C."/>
            <person name="Smith S.R."/>
            <person name="McClure R."/>
            <person name="Beliaev A."/>
            <person name="Bohutskyi P."/>
            <person name="Hill E.A."/>
            <person name="Rabines A."/>
            <person name="Zheng H."/>
            <person name="Allen L.Z."/>
            <person name="Kuo A."/>
            <person name="Grigoriev I.V."/>
            <person name="Allen A.E."/>
            <person name="Hazlebeck D."/>
            <person name="Allen E.E."/>
        </authorList>
    </citation>
    <scope>NUCLEOTIDE SEQUENCE</scope>
    <source>
        <strain evidence="8">Hildebrandi</strain>
    </source>
</reference>
<feature type="region of interest" description="Disordered" evidence="5">
    <location>
        <begin position="395"/>
        <end position="419"/>
    </location>
</feature>
<keyword evidence="4" id="KW-0561">Oxygen transport</keyword>
<dbReference type="PROSITE" id="PS01033">
    <property type="entry name" value="GLOBIN"/>
    <property type="match status" value="1"/>
</dbReference>
<sequence length="419" mass="46436">MIFLASRLSLSLCRRAETSAVLEANLRGRNHSPFSKSQQQLRTFAADTVYKFTVTPKHLETVKATLPLVGQAGTDFTKHFYRRMFAANPGLLNVFNQTNQAVGSQPKKLLETVAVAASAAIETGELPGEAIEGICQKHAALHITLEQYAVVGENLLGTIEDLLTTDQAVLEAWGALYQEIATVFVTREKEIADKVASVPGSWSGRRRFKIVDKEKVSSVITRFKFEPLDGKPTPEFEPGTYTTIWVPFPEGEECLHGAYKEQPRHYTLAMPRDGEPKNRYMSISVKKEGLVSSILHDSDIGTEWDLSAPHGCFVMSGVEKLWLTENDVPVVFLSAGVGITPVLAMLENIYKTRPASWLHAAQNGDVHAYRDRLREISAIRAGELIRRVWYEDPLPEDGPPAGDGANPDLYNTNHETVPH</sequence>
<dbReference type="GO" id="GO:0005344">
    <property type="term" value="F:oxygen carrier activity"/>
    <property type="evidence" value="ECO:0007669"/>
    <property type="project" value="UniProtKB-KW"/>
</dbReference>
<keyword evidence="4" id="KW-0813">Transport</keyword>
<dbReference type="Pfam" id="PF00175">
    <property type="entry name" value="NAD_binding_1"/>
    <property type="match status" value="1"/>
</dbReference>
<evidence type="ECO:0000313" key="9">
    <source>
        <dbReference type="Proteomes" id="UP000693970"/>
    </source>
</evidence>
<dbReference type="PANTHER" id="PTHR43396">
    <property type="entry name" value="FLAVOHEMOPROTEIN"/>
    <property type="match status" value="1"/>
</dbReference>
<name>A0A9K3PX58_9STRA</name>
<keyword evidence="8" id="KW-0560">Oxidoreductase</keyword>
<dbReference type="GO" id="GO:0020037">
    <property type="term" value="F:heme binding"/>
    <property type="evidence" value="ECO:0007669"/>
    <property type="project" value="InterPro"/>
</dbReference>
<dbReference type="Proteomes" id="UP000693970">
    <property type="component" value="Unassembled WGS sequence"/>
</dbReference>
<feature type="compositionally biased region" description="Polar residues" evidence="5">
    <location>
        <begin position="409"/>
        <end position="419"/>
    </location>
</feature>
<keyword evidence="9" id="KW-1185">Reference proteome</keyword>
<keyword evidence="2" id="KW-0479">Metal-binding</keyword>
<dbReference type="EMBL" id="JAGRRH010000010">
    <property type="protein sequence ID" value="KAG7362651.1"/>
    <property type="molecule type" value="Genomic_DNA"/>
</dbReference>
<evidence type="ECO:0000259" key="6">
    <source>
        <dbReference type="PROSITE" id="PS01033"/>
    </source>
</evidence>
<protein>
    <submittedName>
        <fullName evidence="8">Nitric oxide dioxygenase</fullName>
    </submittedName>
</protein>
<dbReference type="PANTHER" id="PTHR43396:SF3">
    <property type="entry name" value="FLAVOHEMOPROTEIN"/>
    <property type="match status" value="1"/>
</dbReference>
<dbReference type="Pfam" id="PF00042">
    <property type="entry name" value="Globin"/>
    <property type="match status" value="1"/>
</dbReference>
<feature type="domain" description="Globin" evidence="6">
    <location>
        <begin position="53"/>
        <end position="189"/>
    </location>
</feature>
<dbReference type="AlphaFoldDB" id="A0A9K3PX58"/>